<feature type="chain" id="PRO_5039639075" evidence="9">
    <location>
        <begin position="19"/>
        <end position="147"/>
    </location>
</feature>
<proteinExistence type="predicted"/>
<dbReference type="EMBL" id="GL876969">
    <property type="protein sequence ID" value="KLU86350.1"/>
    <property type="molecule type" value="Genomic_DNA"/>
</dbReference>
<dbReference type="SUPFAM" id="SSF53474">
    <property type="entry name" value="alpha/beta-Hydrolases"/>
    <property type="match status" value="1"/>
</dbReference>
<dbReference type="AlphaFoldDB" id="A0A0H2TQ94"/>
<reference evidence="10" key="1">
    <citation type="submission" date="2010-05" db="EMBL/GenBank/DDBJ databases">
        <title>The Genome Sequence of Magnaporthe poae strain ATCC 64411.</title>
        <authorList>
            <consortium name="The Broad Institute Genome Sequencing Platform"/>
            <consortium name="Broad Institute Genome Sequencing Center for Infectious Disease"/>
            <person name="Ma L.-J."/>
            <person name="Dead R."/>
            <person name="Young S."/>
            <person name="Zeng Q."/>
            <person name="Koehrsen M."/>
            <person name="Alvarado L."/>
            <person name="Berlin A."/>
            <person name="Chapman S.B."/>
            <person name="Chen Z."/>
            <person name="Freedman E."/>
            <person name="Gellesch M."/>
            <person name="Goldberg J."/>
            <person name="Griggs A."/>
            <person name="Gujja S."/>
            <person name="Heilman E.R."/>
            <person name="Heiman D."/>
            <person name="Hepburn T."/>
            <person name="Howarth C."/>
            <person name="Jen D."/>
            <person name="Larson L."/>
            <person name="Mehta T."/>
            <person name="Neiman D."/>
            <person name="Pearson M."/>
            <person name="Roberts A."/>
            <person name="Saif S."/>
            <person name="Shea T."/>
            <person name="Shenoy N."/>
            <person name="Sisk P."/>
            <person name="Stolte C."/>
            <person name="Sykes S."/>
            <person name="Walk T."/>
            <person name="White J."/>
            <person name="Yandava C."/>
            <person name="Haas B."/>
            <person name="Nusbaum C."/>
            <person name="Birren B."/>
        </authorList>
    </citation>
    <scope>NUCLEOTIDE SEQUENCE</scope>
    <source>
        <strain evidence="10">ATCC 64411</strain>
    </source>
</reference>
<keyword evidence="5" id="KW-0378">Hydrolase</keyword>
<dbReference type="Pfam" id="PF10503">
    <property type="entry name" value="Esterase_PHB"/>
    <property type="match status" value="1"/>
</dbReference>
<dbReference type="PANTHER" id="PTHR43037">
    <property type="entry name" value="UNNAMED PRODUCT-RELATED"/>
    <property type="match status" value="1"/>
</dbReference>
<dbReference type="GO" id="GO:0052689">
    <property type="term" value="F:carboxylic ester hydrolase activity"/>
    <property type="evidence" value="ECO:0007669"/>
    <property type="project" value="UniProtKB-KW"/>
</dbReference>
<dbReference type="PANTHER" id="PTHR43037:SF3">
    <property type="entry name" value="FERULOYL ESTERASE B"/>
    <property type="match status" value="1"/>
</dbReference>
<feature type="non-terminal residue" evidence="10">
    <location>
        <position position="147"/>
    </location>
</feature>
<evidence type="ECO:0000256" key="4">
    <source>
        <dbReference type="ARBA" id="ARBA00022729"/>
    </source>
</evidence>
<evidence type="ECO:0000256" key="3">
    <source>
        <dbReference type="ARBA" id="ARBA00022525"/>
    </source>
</evidence>
<keyword evidence="4 9" id="KW-0732">Signal</keyword>
<evidence type="ECO:0000256" key="8">
    <source>
        <dbReference type="ARBA" id="ARBA00023326"/>
    </source>
</evidence>
<dbReference type="InterPro" id="IPR050955">
    <property type="entry name" value="Plant_Biomass_Hydrol_Est"/>
</dbReference>
<dbReference type="GO" id="GO:0000272">
    <property type="term" value="P:polysaccharide catabolic process"/>
    <property type="evidence" value="ECO:0007669"/>
    <property type="project" value="UniProtKB-KW"/>
</dbReference>
<gene>
    <name evidence="10" type="ORF">MAPG_05364</name>
</gene>
<comment type="subcellular location">
    <subcellularLocation>
        <location evidence="1">Secreted</location>
    </subcellularLocation>
</comment>
<evidence type="ECO:0000256" key="6">
    <source>
        <dbReference type="ARBA" id="ARBA00023180"/>
    </source>
</evidence>
<keyword evidence="3" id="KW-0964">Secreted</keyword>
<keyword evidence="2" id="KW-0719">Serine esterase</keyword>
<evidence type="ECO:0000256" key="5">
    <source>
        <dbReference type="ARBA" id="ARBA00022801"/>
    </source>
</evidence>
<dbReference type="Gene3D" id="3.40.50.1820">
    <property type="entry name" value="alpha/beta hydrolase"/>
    <property type="match status" value="1"/>
</dbReference>
<evidence type="ECO:0000256" key="7">
    <source>
        <dbReference type="ARBA" id="ARBA00023277"/>
    </source>
</evidence>
<keyword evidence="7" id="KW-0119">Carbohydrate metabolism</keyword>
<accession>A0A0H2TQ94</accession>
<keyword evidence="8" id="KW-0624">Polysaccharide degradation</keyword>
<keyword evidence="6" id="KW-0325">Glycoprotein</keyword>
<protein>
    <submittedName>
        <fullName evidence="10">Feruloyl esterase B</fullName>
    </submittedName>
</protein>
<organism evidence="10">
    <name type="scientific">Magnaporthiopsis poae (strain ATCC 64411 / 73-15)</name>
    <name type="common">Kentucky bluegrass fungus</name>
    <name type="synonym">Magnaporthe poae</name>
    <dbReference type="NCBI Taxonomy" id="644358"/>
    <lineage>
        <taxon>Eukaryota</taxon>
        <taxon>Fungi</taxon>
        <taxon>Dikarya</taxon>
        <taxon>Ascomycota</taxon>
        <taxon>Pezizomycotina</taxon>
        <taxon>Sordariomycetes</taxon>
        <taxon>Sordariomycetidae</taxon>
        <taxon>Magnaporthales</taxon>
        <taxon>Magnaporthaceae</taxon>
        <taxon>Magnaporthiopsis</taxon>
    </lineage>
</organism>
<feature type="signal peptide" evidence="9">
    <location>
        <begin position="1"/>
        <end position="18"/>
    </location>
</feature>
<dbReference type="VEuPathDB" id="FungiDB:MAPG_05364"/>
<dbReference type="OrthoDB" id="2425929at2759"/>
<name>A0A0H2TQ94_MAGP6</name>
<evidence type="ECO:0000256" key="1">
    <source>
        <dbReference type="ARBA" id="ARBA00004613"/>
    </source>
</evidence>
<dbReference type="InterPro" id="IPR029058">
    <property type="entry name" value="AB_hydrolase_fold"/>
</dbReference>
<dbReference type="GO" id="GO:0005576">
    <property type="term" value="C:extracellular region"/>
    <property type="evidence" value="ECO:0007669"/>
    <property type="project" value="UniProtKB-SubCell"/>
</dbReference>
<dbReference type="InterPro" id="IPR010126">
    <property type="entry name" value="Esterase_phb"/>
</dbReference>
<reference evidence="10" key="2">
    <citation type="submission" date="2011-03" db="EMBL/GenBank/DDBJ databases">
        <title>Annotation of Magnaporthe poae ATCC 64411.</title>
        <authorList>
            <person name="Ma L.-J."/>
            <person name="Dead R."/>
            <person name="Young S.K."/>
            <person name="Zeng Q."/>
            <person name="Gargeya S."/>
            <person name="Fitzgerald M."/>
            <person name="Haas B."/>
            <person name="Abouelleil A."/>
            <person name="Alvarado L."/>
            <person name="Arachchi H.M."/>
            <person name="Berlin A."/>
            <person name="Brown A."/>
            <person name="Chapman S.B."/>
            <person name="Chen Z."/>
            <person name="Dunbar C."/>
            <person name="Freedman E."/>
            <person name="Gearin G."/>
            <person name="Gellesch M."/>
            <person name="Goldberg J."/>
            <person name="Griggs A."/>
            <person name="Gujja S."/>
            <person name="Heiman D."/>
            <person name="Howarth C."/>
            <person name="Larson L."/>
            <person name="Lui A."/>
            <person name="MacDonald P.J.P."/>
            <person name="Mehta T."/>
            <person name="Montmayeur A."/>
            <person name="Murphy C."/>
            <person name="Neiman D."/>
            <person name="Pearson M."/>
            <person name="Priest M."/>
            <person name="Roberts A."/>
            <person name="Saif S."/>
            <person name="Shea T."/>
            <person name="Shenoy N."/>
            <person name="Sisk P."/>
            <person name="Stolte C."/>
            <person name="Sykes S."/>
            <person name="Yandava C."/>
            <person name="Wortman J."/>
            <person name="Nusbaum C."/>
            <person name="Birren B."/>
        </authorList>
    </citation>
    <scope>NUCLEOTIDE SEQUENCE</scope>
    <source>
        <strain evidence="10">ATCC 64411</strain>
    </source>
</reference>
<sequence>MLLSSLFGLAASAGMAAAAQLQQIQNWGANPSRIQMFLYVPDRVAANPPIIVGLHPCGGNARQWFSGTQLPRYADQNGWILIFPGTPNQSNCWDVQNPASLTHNQGGDALGIVSMVNYTITTHNADRARVYVMGSSSGAMMTNVLAG</sequence>
<evidence type="ECO:0000313" key="10">
    <source>
        <dbReference type="EMBL" id="KLU86350.1"/>
    </source>
</evidence>
<evidence type="ECO:0000256" key="9">
    <source>
        <dbReference type="SAM" id="SignalP"/>
    </source>
</evidence>
<evidence type="ECO:0000256" key="2">
    <source>
        <dbReference type="ARBA" id="ARBA00022487"/>
    </source>
</evidence>